<gene>
    <name evidence="5" type="ORF">N7532_004143</name>
</gene>
<reference evidence="5" key="2">
    <citation type="journal article" date="2023" name="IMA Fungus">
        <title>Comparative genomic study of the Penicillium genus elucidates a diverse pangenome and 15 lateral gene transfer events.</title>
        <authorList>
            <person name="Petersen C."/>
            <person name="Sorensen T."/>
            <person name="Nielsen M.R."/>
            <person name="Sondergaard T.E."/>
            <person name="Sorensen J.L."/>
            <person name="Fitzpatrick D.A."/>
            <person name="Frisvad J.C."/>
            <person name="Nielsen K.L."/>
        </authorList>
    </citation>
    <scope>NUCLEOTIDE SEQUENCE</scope>
    <source>
        <strain evidence="5">IBT 30761</strain>
    </source>
</reference>
<dbReference type="EMBL" id="JAPQKI010000004">
    <property type="protein sequence ID" value="KAJ5103614.1"/>
    <property type="molecule type" value="Genomic_DNA"/>
</dbReference>
<dbReference type="AlphaFoldDB" id="A0A9W9FNT9"/>
<dbReference type="GeneID" id="81355616"/>
<protein>
    <recommendedName>
        <fullName evidence="2">aldehyde dehydrogenase (NAD(+))</fullName>
        <ecNumber evidence="2">1.2.1.3</ecNumber>
    </recommendedName>
</protein>
<dbReference type="RefSeq" id="XP_056476994.1">
    <property type="nucleotide sequence ID" value="XM_056616637.1"/>
</dbReference>
<reference evidence="5" key="1">
    <citation type="submission" date="2022-11" db="EMBL/GenBank/DDBJ databases">
        <authorList>
            <person name="Petersen C."/>
        </authorList>
    </citation>
    <scope>NUCLEOTIDE SEQUENCE</scope>
    <source>
        <strain evidence="5">IBT 30761</strain>
    </source>
</reference>
<proteinExistence type="inferred from homology"/>
<dbReference type="InterPro" id="IPR015590">
    <property type="entry name" value="Aldehyde_DH_dom"/>
</dbReference>
<evidence type="ECO:0000256" key="2">
    <source>
        <dbReference type="ARBA" id="ARBA00024226"/>
    </source>
</evidence>
<dbReference type="InterPro" id="IPR016162">
    <property type="entry name" value="Ald_DH_N"/>
</dbReference>
<feature type="domain" description="Aldehyde dehydrogenase" evidence="4">
    <location>
        <begin position="1"/>
        <end position="156"/>
    </location>
</feature>
<evidence type="ECO:0000313" key="5">
    <source>
        <dbReference type="EMBL" id="KAJ5103614.1"/>
    </source>
</evidence>
<comment type="similarity">
    <text evidence="1">Belongs to the aldehyde dehydrogenase family.</text>
</comment>
<dbReference type="GO" id="GO:0004029">
    <property type="term" value="F:aldehyde dehydrogenase (NAD+) activity"/>
    <property type="evidence" value="ECO:0007669"/>
    <property type="project" value="UniProtKB-EC"/>
</dbReference>
<dbReference type="Gene3D" id="3.40.309.10">
    <property type="entry name" value="Aldehyde Dehydrogenase, Chain A, domain 2"/>
    <property type="match status" value="1"/>
</dbReference>
<dbReference type="EC" id="1.2.1.3" evidence="2"/>
<dbReference type="InterPro" id="IPR016161">
    <property type="entry name" value="Ald_DH/histidinol_DH"/>
</dbReference>
<dbReference type="PANTHER" id="PTHR11699">
    <property type="entry name" value="ALDEHYDE DEHYDROGENASE-RELATED"/>
    <property type="match status" value="1"/>
</dbReference>
<sequence>MITIWKLAPALATGNALIIKTPELSPLYGQKPAMLVKEAGFPVGVVNIIAGDSIIAGKCLSEHMEMKRVAYTGSSKTGRKVLQAAAMTNLKKVTLELGGKVPSIVFDDADFDNALFWTRIGIIANHGKVCAAGSRIYVQDTIYEKFIEAYTKAAAEALNHRERSLPPNKGKGPYHKSCVAREDSGIY</sequence>
<dbReference type="Gene3D" id="3.40.605.10">
    <property type="entry name" value="Aldehyde Dehydrogenase, Chain A, domain 1"/>
    <property type="match status" value="1"/>
</dbReference>
<evidence type="ECO:0000256" key="1">
    <source>
        <dbReference type="ARBA" id="ARBA00009986"/>
    </source>
</evidence>
<name>A0A9W9FNT9_9EURO</name>
<evidence type="ECO:0000313" key="6">
    <source>
        <dbReference type="Proteomes" id="UP001149074"/>
    </source>
</evidence>
<evidence type="ECO:0000256" key="3">
    <source>
        <dbReference type="ARBA" id="ARBA00049194"/>
    </source>
</evidence>
<dbReference type="InterPro" id="IPR016163">
    <property type="entry name" value="Ald_DH_C"/>
</dbReference>
<evidence type="ECO:0000259" key="4">
    <source>
        <dbReference type="Pfam" id="PF00171"/>
    </source>
</evidence>
<comment type="caution">
    <text evidence="5">The sequence shown here is derived from an EMBL/GenBank/DDBJ whole genome shotgun (WGS) entry which is preliminary data.</text>
</comment>
<dbReference type="SUPFAM" id="SSF53720">
    <property type="entry name" value="ALDH-like"/>
    <property type="match status" value="1"/>
</dbReference>
<keyword evidence="6" id="KW-1185">Reference proteome</keyword>
<dbReference type="Proteomes" id="UP001149074">
    <property type="component" value="Unassembled WGS sequence"/>
</dbReference>
<dbReference type="Pfam" id="PF00171">
    <property type="entry name" value="Aldedh"/>
    <property type="match status" value="1"/>
</dbReference>
<dbReference type="OrthoDB" id="5411223at2759"/>
<organism evidence="5 6">
    <name type="scientific">Penicillium argentinense</name>
    <dbReference type="NCBI Taxonomy" id="1131581"/>
    <lineage>
        <taxon>Eukaryota</taxon>
        <taxon>Fungi</taxon>
        <taxon>Dikarya</taxon>
        <taxon>Ascomycota</taxon>
        <taxon>Pezizomycotina</taxon>
        <taxon>Eurotiomycetes</taxon>
        <taxon>Eurotiomycetidae</taxon>
        <taxon>Eurotiales</taxon>
        <taxon>Aspergillaceae</taxon>
        <taxon>Penicillium</taxon>
    </lineage>
</organism>
<comment type="catalytic activity">
    <reaction evidence="3">
        <text>an aldehyde + NAD(+) + H2O = a carboxylate + NADH + 2 H(+)</text>
        <dbReference type="Rhea" id="RHEA:16185"/>
        <dbReference type="ChEBI" id="CHEBI:15377"/>
        <dbReference type="ChEBI" id="CHEBI:15378"/>
        <dbReference type="ChEBI" id="CHEBI:17478"/>
        <dbReference type="ChEBI" id="CHEBI:29067"/>
        <dbReference type="ChEBI" id="CHEBI:57540"/>
        <dbReference type="ChEBI" id="CHEBI:57945"/>
        <dbReference type="EC" id="1.2.1.3"/>
    </reaction>
</comment>
<accession>A0A9W9FNT9</accession>